<feature type="domain" description="RagB/SusD" evidence="6">
    <location>
        <begin position="357"/>
        <end position="480"/>
    </location>
</feature>
<keyword evidence="5" id="KW-0998">Cell outer membrane</keyword>
<evidence type="ECO:0000259" key="7">
    <source>
        <dbReference type="Pfam" id="PF14322"/>
    </source>
</evidence>
<dbReference type="InterPro" id="IPR012944">
    <property type="entry name" value="SusD_RagB_dom"/>
</dbReference>
<evidence type="ECO:0000256" key="3">
    <source>
        <dbReference type="ARBA" id="ARBA00022729"/>
    </source>
</evidence>
<protein>
    <submittedName>
        <fullName evidence="8">RagB/SusD family nutrient uptake outer membrane protein</fullName>
    </submittedName>
</protein>
<evidence type="ECO:0000256" key="1">
    <source>
        <dbReference type="ARBA" id="ARBA00004442"/>
    </source>
</evidence>
<evidence type="ECO:0000256" key="4">
    <source>
        <dbReference type="ARBA" id="ARBA00023136"/>
    </source>
</evidence>
<organism evidence="8 9">
    <name type="scientific">Odoribacter splanchnicus</name>
    <dbReference type="NCBI Taxonomy" id="28118"/>
    <lineage>
        <taxon>Bacteria</taxon>
        <taxon>Pseudomonadati</taxon>
        <taxon>Bacteroidota</taxon>
        <taxon>Bacteroidia</taxon>
        <taxon>Bacteroidales</taxon>
        <taxon>Odoribacteraceae</taxon>
        <taxon>Odoribacter</taxon>
    </lineage>
</organism>
<dbReference type="Proteomes" id="UP000284243">
    <property type="component" value="Unassembled WGS sequence"/>
</dbReference>
<reference evidence="8 9" key="1">
    <citation type="submission" date="2018-08" db="EMBL/GenBank/DDBJ databases">
        <title>A genome reference for cultivated species of the human gut microbiota.</title>
        <authorList>
            <person name="Zou Y."/>
            <person name="Xue W."/>
            <person name="Luo G."/>
        </authorList>
    </citation>
    <scope>NUCLEOTIDE SEQUENCE [LARGE SCALE GENOMIC DNA]</scope>
    <source>
        <strain evidence="8 9">AF16-14</strain>
    </source>
</reference>
<feature type="domain" description="SusD-like N-terminal" evidence="7">
    <location>
        <begin position="18"/>
        <end position="218"/>
    </location>
</feature>
<dbReference type="EMBL" id="QRYC01000024">
    <property type="protein sequence ID" value="RGU54898.1"/>
    <property type="molecule type" value="Genomic_DNA"/>
</dbReference>
<comment type="similarity">
    <text evidence="2">Belongs to the SusD family.</text>
</comment>
<evidence type="ECO:0000256" key="2">
    <source>
        <dbReference type="ARBA" id="ARBA00006275"/>
    </source>
</evidence>
<dbReference type="SUPFAM" id="SSF48452">
    <property type="entry name" value="TPR-like"/>
    <property type="match status" value="1"/>
</dbReference>
<name>A0A412TM87_9BACT</name>
<dbReference type="InterPro" id="IPR033985">
    <property type="entry name" value="SusD-like_N"/>
</dbReference>
<comment type="subcellular location">
    <subcellularLocation>
        <location evidence="1">Cell outer membrane</location>
    </subcellularLocation>
</comment>
<keyword evidence="3" id="KW-0732">Signal</keyword>
<dbReference type="Pfam" id="PF07980">
    <property type="entry name" value="SusD_RagB"/>
    <property type="match status" value="1"/>
</dbReference>
<gene>
    <name evidence="8" type="ORF">DWW57_14425</name>
</gene>
<proteinExistence type="inferred from homology"/>
<sequence>MKRFIIVIWSITCLSCTDFLNLKPDNKQVVYTLEDVKVSMSTYLWALCSPNQITVYFNNVMIGFPYSKRPCAEFCMYGDDIQMTKAVDNAYSRIYETNYNEDVNWEGITFSENFWQKNYLNIGYLNTVLHDLSNASDKHENPEEYERILGEARVFRAFYLFKLLQMYAPYQEDRLGIPVNLDADVVEGSRRLSQTEVYKILIGELTDVLAYEATPASWNAMYAPDIIHALLAQIYWFKAGSAAAEESDWENAEKYSGMVVENYKPIASVEDYEELFTGIATGSFEKNNTAALLKFGMYSNLYSFWGNATSRYHQRPVTELLEMFDSNDIRFQAFFKNVGTTSDPVYCVNKIRYDDDLVVLFRTDDMYLINAEANCHLQQMEKAKQVFTRYMNSKSLVYSSDGNLIEDIYRERRKEFCFEMDYRWLEMKRFGLAVNREALDPESDEVKIYSLEKDDYRYALPIPAESEMNYNDKMEQNPGWTF</sequence>
<evidence type="ECO:0000256" key="5">
    <source>
        <dbReference type="ARBA" id="ARBA00023237"/>
    </source>
</evidence>
<evidence type="ECO:0000313" key="8">
    <source>
        <dbReference type="EMBL" id="RGU54898.1"/>
    </source>
</evidence>
<dbReference type="AlphaFoldDB" id="A0A412TM87"/>
<dbReference type="Pfam" id="PF14322">
    <property type="entry name" value="SusD-like_3"/>
    <property type="match status" value="1"/>
</dbReference>
<dbReference type="RefSeq" id="WP_022160768.1">
    <property type="nucleotide sequence ID" value="NZ_CABJFF010000001.1"/>
</dbReference>
<keyword evidence="4" id="KW-0472">Membrane</keyword>
<dbReference type="GO" id="GO:0009279">
    <property type="term" value="C:cell outer membrane"/>
    <property type="evidence" value="ECO:0007669"/>
    <property type="project" value="UniProtKB-SubCell"/>
</dbReference>
<accession>A0A412TM87</accession>
<comment type="caution">
    <text evidence="8">The sequence shown here is derived from an EMBL/GenBank/DDBJ whole genome shotgun (WGS) entry which is preliminary data.</text>
</comment>
<evidence type="ECO:0000313" key="9">
    <source>
        <dbReference type="Proteomes" id="UP000284243"/>
    </source>
</evidence>
<evidence type="ECO:0000259" key="6">
    <source>
        <dbReference type="Pfam" id="PF07980"/>
    </source>
</evidence>
<dbReference type="Gene3D" id="1.25.40.390">
    <property type="match status" value="1"/>
</dbReference>
<dbReference type="InterPro" id="IPR011990">
    <property type="entry name" value="TPR-like_helical_dom_sf"/>
</dbReference>